<evidence type="ECO:0000313" key="2">
    <source>
        <dbReference type="Proteomes" id="UP001149079"/>
    </source>
</evidence>
<dbReference type="EMBL" id="JAPQKL010000003">
    <property type="protein sequence ID" value="KAJ5139023.1"/>
    <property type="molecule type" value="Genomic_DNA"/>
</dbReference>
<dbReference type="GeneID" id="81403785"/>
<gene>
    <name evidence="1" type="ORF">N7515_003871</name>
</gene>
<reference evidence="1" key="1">
    <citation type="submission" date="2022-11" db="EMBL/GenBank/DDBJ databases">
        <authorList>
            <person name="Petersen C."/>
        </authorList>
    </citation>
    <scope>NUCLEOTIDE SEQUENCE</scope>
    <source>
        <strain evidence="1">IBT 22155</strain>
    </source>
</reference>
<name>A0A9W9H5P3_9EURO</name>
<proteinExistence type="predicted"/>
<reference evidence="1" key="2">
    <citation type="journal article" date="2023" name="IMA Fungus">
        <title>Comparative genomic study of the Penicillium genus elucidates a diverse pangenome and 15 lateral gene transfer events.</title>
        <authorList>
            <person name="Petersen C."/>
            <person name="Sorensen T."/>
            <person name="Nielsen M.R."/>
            <person name="Sondergaard T.E."/>
            <person name="Sorensen J.L."/>
            <person name="Fitzpatrick D.A."/>
            <person name="Frisvad J.C."/>
            <person name="Nielsen K.L."/>
        </authorList>
    </citation>
    <scope>NUCLEOTIDE SEQUENCE</scope>
    <source>
        <strain evidence="1">IBT 22155</strain>
    </source>
</reference>
<protein>
    <submittedName>
        <fullName evidence="1">Uncharacterized protein</fullName>
    </submittedName>
</protein>
<dbReference type="Proteomes" id="UP001149079">
    <property type="component" value="Unassembled WGS sequence"/>
</dbReference>
<organism evidence="1 2">
    <name type="scientific">Penicillium bovifimosum</name>
    <dbReference type="NCBI Taxonomy" id="126998"/>
    <lineage>
        <taxon>Eukaryota</taxon>
        <taxon>Fungi</taxon>
        <taxon>Dikarya</taxon>
        <taxon>Ascomycota</taxon>
        <taxon>Pezizomycotina</taxon>
        <taxon>Eurotiomycetes</taxon>
        <taxon>Eurotiomycetidae</taxon>
        <taxon>Eurotiales</taxon>
        <taxon>Aspergillaceae</taxon>
        <taxon>Penicillium</taxon>
    </lineage>
</organism>
<evidence type="ECO:0000313" key="1">
    <source>
        <dbReference type="EMBL" id="KAJ5139023.1"/>
    </source>
</evidence>
<keyword evidence="2" id="KW-1185">Reference proteome</keyword>
<comment type="caution">
    <text evidence="1">The sequence shown here is derived from an EMBL/GenBank/DDBJ whole genome shotgun (WGS) entry which is preliminary data.</text>
</comment>
<sequence length="193" mass="21585">MSAGKLEMATTTHHDCPQGFADNDFAVENYDNYPSTFCSLENENLFPRSKFPMFRERDTPASHEAYALLRPALLLTSRIITQYSQSFALFVRRQHPGSPDAWLGADAELELSKEEITLCIQRTIPDIDFDPDMDSNSSSFATTTLLPDRPSDLIIVDYNLIRLLKDSASSDSQKMAGPVDYGLMVSLLKPLLA</sequence>
<dbReference type="AlphaFoldDB" id="A0A9W9H5P3"/>
<accession>A0A9W9H5P3</accession>
<dbReference type="RefSeq" id="XP_056523672.1">
    <property type="nucleotide sequence ID" value="XM_056664615.1"/>
</dbReference>
<dbReference type="OrthoDB" id="10254945at2759"/>